<dbReference type="FunFam" id="3.30.450.20:FF:000099">
    <property type="entry name" value="Sensory box sensor histidine kinase"/>
    <property type="match status" value="1"/>
</dbReference>
<dbReference type="InterPro" id="IPR013655">
    <property type="entry name" value="PAS_fold_3"/>
</dbReference>
<dbReference type="InterPro" id="IPR000014">
    <property type="entry name" value="PAS"/>
</dbReference>
<evidence type="ECO:0000259" key="4">
    <source>
        <dbReference type="PROSITE" id="PS50109"/>
    </source>
</evidence>
<dbReference type="InterPro" id="IPR001610">
    <property type="entry name" value="PAC"/>
</dbReference>
<dbReference type="CDD" id="cd17546">
    <property type="entry name" value="REC_hyHK_CKI1_RcsC-like"/>
    <property type="match status" value="1"/>
</dbReference>
<feature type="compositionally biased region" description="Polar residues" evidence="3">
    <location>
        <begin position="126"/>
        <end position="138"/>
    </location>
</feature>
<feature type="compositionally biased region" description="Basic and acidic residues" evidence="3">
    <location>
        <begin position="1381"/>
        <end position="1394"/>
    </location>
</feature>
<dbReference type="InterPro" id="IPR003661">
    <property type="entry name" value="HisK_dim/P_dom"/>
</dbReference>
<feature type="domain" description="PAC" evidence="6">
    <location>
        <begin position="510"/>
        <end position="562"/>
    </location>
</feature>
<evidence type="ECO:0000256" key="3">
    <source>
        <dbReference type="SAM" id="MobiDB-lite"/>
    </source>
</evidence>
<feature type="region of interest" description="Disordered" evidence="3">
    <location>
        <begin position="1242"/>
        <end position="1267"/>
    </location>
</feature>
<dbReference type="PROSITE" id="PS50113">
    <property type="entry name" value="PAC"/>
    <property type="match status" value="1"/>
</dbReference>
<dbReference type="CDD" id="cd16922">
    <property type="entry name" value="HATPase_EvgS-ArcB-TorS-like"/>
    <property type="match status" value="1"/>
</dbReference>
<dbReference type="SMART" id="SM00086">
    <property type="entry name" value="PAC"/>
    <property type="match status" value="1"/>
</dbReference>
<dbReference type="InterPro" id="IPR011006">
    <property type="entry name" value="CheY-like_superfamily"/>
</dbReference>
<dbReference type="EMBL" id="LCWF01000048">
    <property type="protein sequence ID" value="KKY25144.1"/>
    <property type="molecule type" value="Genomic_DNA"/>
</dbReference>
<feature type="region of interest" description="Disordered" evidence="3">
    <location>
        <begin position="222"/>
        <end position="291"/>
    </location>
</feature>
<dbReference type="SMART" id="SM00387">
    <property type="entry name" value="HATPase_c"/>
    <property type="match status" value="1"/>
</dbReference>
<dbReference type="CDD" id="cd00130">
    <property type="entry name" value="PAS"/>
    <property type="match status" value="1"/>
</dbReference>
<dbReference type="CDD" id="cd00082">
    <property type="entry name" value="HisKA"/>
    <property type="match status" value="1"/>
</dbReference>
<dbReference type="SMART" id="SM00388">
    <property type="entry name" value="HisKA"/>
    <property type="match status" value="1"/>
</dbReference>
<dbReference type="InterPro" id="IPR035965">
    <property type="entry name" value="PAS-like_dom_sf"/>
</dbReference>
<evidence type="ECO:0000256" key="2">
    <source>
        <dbReference type="PROSITE-ProRule" id="PRU00169"/>
    </source>
</evidence>
<feature type="modified residue" description="4-aspartylphosphate" evidence="2">
    <location>
        <position position="1075"/>
    </location>
</feature>
<feature type="region of interest" description="Disordered" evidence="3">
    <location>
        <begin position="1289"/>
        <end position="1402"/>
    </location>
</feature>
<name>A0A0G2ESD7_PHACM</name>
<dbReference type="Gene3D" id="3.30.565.10">
    <property type="entry name" value="Histidine kinase-like ATPase, C-terminal domain"/>
    <property type="match status" value="1"/>
</dbReference>
<feature type="compositionally biased region" description="Low complexity" evidence="3">
    <location>
        <begin position="247"/>
        <end position="268"/>
    </location>
</feature>
<proteinExistence type="predicted"/>
<feature type="domain" description="Histidine kinase" evidence="4">
    <location>
        <begin position="720"/>
        <end position="941"/>
    </location>
</feature>
<feature type="domain" description="Response regulatory" evidence="5">
    <location>
        <begin position="1020"/>
        <end position="1148"/>
    </location>
</feature>
<evidence type="ECO:0000313" key="8">
    <source>
        <dbReference type="Proteomes" id="UP000053317"/>
    </source>
</evidence>
<organism evidence="7 8">
    <name type="scientific">Phaeomoniella chlamydospora</name>
    <name type="common">Phaeoacremonium chlamydosporum</name>
    <dbReference type="NCBI Taxonomy" id="158046"/>
    <lineage>
        <taxon>Eukaryota</taxon>
        <taxon>Fungi</taxon>
        <taxon>Dikarya</taxon>
        <taxon>Ascomycota</taxon>
        <taxon>Pezizomycotina</taxon>
        <taxon>Eurotiomycetes</taxon>
        <taxon>Chaetothyriomycetidae</taxon>
        <taxon>Phaeomoniellales</taxon>
        <taxon>Phaeomoniellaceae</taxon>
        <taxon>Phaeomoniella</taxon>
    </lineage>
</organism>
<keyword evidence="8" id="KW-1185">Reference proteome</keyword>
<dbReference type="OrthoDB" id="60033at2759"/>
<dbReference type="SMART" id="SM00448">
    <property type="entry name" value="REC"/>
    <property type="match status" value="1"/>
</dbReference>
<dbReference type="NCBIfam" id="TIGR00229">
    <property type="entry name" value="sensory_box"/>
    <property type="match status" value="1"/>
</dbReference>
<dbReference type="PROSITE" id="PS50109">
    <property type="entry name" value="HIS_KIN"/>
    <property type="match status" value="1"/>
</dbReference>
<dbReference type="SUPFAM" id="SSF52172">
    <property type="entry name" value="CheY-like"/>
    <property type="match status" value="1"/>
</dbReference>
<dbReference type="GO" id="GO:0000155">
    <property type="term" value="F:phosphorelay sensor kinase activity"/>
    <property type="evidence" value="ECO:0007669"/>
    <property type="project" value="InterPro"/>
</dbReference>
<dbReference type="Pfam" id="PF00072">
    <property type="entry name" value="Response_reg"/>
    <property type="match status" value="1"/>
</dbReference>
<evidence type="ECO:0000259" key="6">
    <source>
        <dbReference type="PROSITE" id="PS50113"/>
    </source>
</evidence>
<feature type="compositionally biased region" description="Basic and acidic residues" evidence="3">
    <location>
        <begin position="1207"/>
        <end position="1217"/>
    </location>
</feature>
<dbReference type="Pfam" id="PF08447">
    <property type="entry name" value="PAS_3"/>
    <property type="match status" value="1"/>
</dbReference>
<dbReference type="PRINTS" id="PR00344">
    <property type="entry name" value="BCTRLSENSOR"/>
</dbReference>
<dbReference type="SUPFAM" id="SSF55785">
    <property type="entry name" value="PYP-like sensor domain (PAS domain)"/>
    <property type="match status" value="1"/>
</dbReference>
<feature type="region of interest" description="Disordered" evidence="3">
    <location>
        <begin position="124"/>
        <end position="153"/>
    </location>
</feature>
<dbReference type="InterPro" id="IPR000700">
    <property type="entry name" value="PAS-assoc_C"/>
</dbReference>
<accession>A0A0G2ESD7</accession>
<evidence type="ECO:0000256" key="1">
    <source>
        <dbReference type="ARBA" id="ARBA00022553"/>
    </source>
</evidence>
<feature type="compositionally biased region" description="Polar residues" evidence="3">
    <location>
        <begin position="1194"/>
        <end position="1206"/>
    </location>
</feature>
<dbReference type="InterPro" id="IPR004358">
    <property type="entry name" value="Sig_transdc_His_kin-like_C"/>
</dbReference>
<comment type="caution">
    <text evidence="7">The sequence shown here is derived from an EMBL/GenBank/DDBJ whole genome shotgun (WGS) entry which is preliminary data.</text>
</comment>
<feature type="compositionally biased region" description="Basic and acidic residues" evidence="3">
    <location>
        <begin position="139"/>
        <end position="149"/>
    </location>
</feature>
<dbReference type="FunFam" id="1.10.287.130:FF:000050">
    <property type="entry name" value="Related to histidine kinase"/>
    <property type="match status" value="1"/>
</dbReference>
<dbReference type="SUPFAM" id="SSF55874">
    <property type="entry name" value="ATPase domain of HSP90 chaperone/DNA topoisomerase II/histidine kinase"/>
    <property type="match status" value="1"/>
</dbReference>
<dbReference type="PANTHER" id="PTHR45339">
    <property type="entry name" value="HYBRID SIGNAL TRANSDUCTION HISTIDINE KINASE J"/>
    <property type="match status" value="1"/>
</dbReference>
<feature type="compositionally biased region" description="Polar residues" evidence="3">
    <location>
        <begin position="1344"/>
        <end position="1354"/>
    </location>
</feature>
<keyword evidence="7" id="KW-0808">Transferase</keyword>
<dbReference type="InterPro" id="IPR036890">
    <property type="entry name" value="HATPase_C_sf"/>
</dbReference>
<keyword evidence="1 2" id="KW-0597">Phosphoprotein</keyword>
<protein>
    <submittedName>
        <fullName evidence="7">Putative histidine kinase hhk6p</fullName>
    </submittedName>
</protein>
<dbReference type="FunFam" id="3.30.565.10:FF:000010">
    <property type="entry name" value="Sensor histidine kinase RcsC"/>
    <property type="match status" value="1"/>
</dbReference>
<gene>
    <name evidence="7" type="ORF">UCRPC4_g02024</name>
</gene>
<dbReference type="PROSITE" id="PS50110">
    <property type="entry name" value="RESPONSE_REGULATORY"/>
    <property type="match status" value="1"/>
</dbReference>
<dbReference type="Pfam" id="PF02518">
    <property type="entry name" value="HATPase_c"/>
    <property type="match status" value="1"/>
</dbReference>
<evidence type="ECO:0000259" key="5">
    <source>
        <dbReference type="PROSITE" id="PS50110"/>
    </source>
</evidence>
<evidence type="ECO:0000313" key="7">
    <source>
        <dbReference type="EMBL" id="KKY25144.1"/>
    </source>
</evidence>
<dbReference type="InterPro" id="IPR003594">
    <property type="entry name" value="HATPase_dom"/>
</dbReference>
<dbReference type="SMART" id="SM00091">
    <property type="entry name" value="PAS"/>
    <property type="match status" value="2"/>
</dbReference>
<dbReference type="InterPro" id="IPR005467">
    <property type="entry name" value="His_kinase_dom"/>
</dbReference>
<feature type="region of interest" description="Disordered" evidence="3">
    <location>
        <begin position="1146"/>
        <end position="1182"/>
    </location>
</feature>
<reference evidence="7 8" key="1">
    <citation type="submission" date="2015-05" db="EMBL/GenBank/DDBJ databases">
        <title>Distinctive expansion of gene families associated with plant cell wall degradation and secondary metabolism in the genomes of grapevine trunk pathogens.</title>
        <authorList>
            <person name="Lawrence D.P."/>
            <person name="Travadon R."/>
            <person name="Rolshausen P.E."/>
            <person name="Baumgartner K."/>
        </authorList>
    </citation>
    <scope>NUCLEOTIDE SEQUENCE [LARGE SCALE GENOMIC DNA]</scope>
    <source>
        <strain evidence="7">UCRPC4</strain>
    </source>
</reference>
<sequence>MRPSPPMHIPMPPSPLTAEIALAALLYLPTPILVLNSLKTVLLANEALGRLLGLKDGDSADIRSSTAGYSVTDMLKGQSLSQIGVDMIQDGVPVWVSWDKFLDNLASSAISTNPRPASFAAHNLESIPSGSSTPVGQQRKQDVFDEGPPRDAPVPHDIMYETAVDVSVSTQQHALLQHPPHKGRRSAHSPGQQSMAKMIISIWRIDDLTYYTLSFTSTSAALSKRRSQTHIIPRPSSALSHLRSHQSSTPASETATSPSSATSVVTSPGEITTSTPNFPPNGAPAKSGQPGNFTDFQKILKMKDAMLSAMEFPVIAMWNDESVAFPNQAARRMLALDADPMTDEAYDFASRFKAYTADFSRELRPEENPIIKLCRTQKAFSKWKIGLIKYETGKRRSYDVSGKPVFDEKTGEFLAGLIAFKDVTEYTEQIAIQDAENEARFELICNTMPQILWTTRPDGYHDYFSQRWYDYTGLDPGSSLGLGWKLPFHPDDMPETVRLWQHSLSSGQEYRTEYRCRRHDGAWRWMLGRALPLRDKEGEIVKWFGTCTDIQDIVDARDTAKRLREQLKNVMRHTKMRMFTIDAERKIQFCEGSTTPEDGDSGSSEDLIGQDVEAILGRLRDKKTARQWRAQIDAILSGKSSVEVSETRDGAGRWQRSRMVPQLGKRGNSGVVDEQAIVGLIGLSMDATEIKKKEAENVTLLANEAAAKEASRLKSSFLANMSHEIRTPIAGIIGMSELMTDTNLNEEQLEYAQNIQRSANGLLAVINDILDFSKVESGRLDIEEVQFNIAVVLEDVSKMLSYAAERKGLHFISDFHVAGITNLLGDPGRVRQILTNLLTNSIKFTTSGYVKMSVHVFKETAETITLEFTVEDTGIGIEEDVKKKLFKPFSQADSSTARRFGGTGLGLTICKNLVELMRGKIDLNSKLDHGTIANFSIPFNKPQFSDTGSAALVDISSFPDRLQSELSLSQEGVHSAARSGPGTSHNAGERISTAVHAVSEKSDGISNAINIPPEERKNFHILVVEDNAINQQIALKTIRGLGFSVSAVWNGKEALDYVLRAGTLETPLPSIILMDVQMPILDGYRATHLLRQHSPYTQLPHIQAIPIIAMTASAIQGDREKCEKAGMDDYLAKPVRRPVLEKMITKWLGPNGAPKRRARPRVPATTSSKTSTDHGSECPGSAFDIIDQRHMELATQTKDSEAVTSTDNDKMGTENDRSFRRAAAEEYASALRDDKLLAATAEDPQAGSTDRPPNVRQSSNVPMESYQRKTNSDKFLVMALTEANVAQFNKGKSGHGYGSPNREDPSTESPVPSTDIPDSPIPVQTNVDSAMTTHSAADDDKSTLTRLRTITQISPAPPASKSEQNREMLGYEHGNQAGRLNVDRKPSDRTDSTAKPESPPAS</sequence>
<feature type="compositionally biased region" description="Polar residues" evidence="3">
    <location>
        <begin position="1322"/>
        <end position="1335"/>
    </location>
</feature>
<dbReference type="InterPro" id="IPR036097">
    <property type="entry name" value="HisK_dim/P_sf"/>
</dbReference>
<dbReference type="PANTHER" id="PTHR45339:SF6">
    <property type="entry name" value="SENSORY HISTIDINE PROTEIN KINASE"/>
    <property type="match status" value="1"/>
</dbReference>
<reference evidence="7 8" key="2">
    <citation type="submission" date="2015-05" db="EMBL/GenBank/DDBJ databases">
        <authorList>
            <person name="Morales-Cruz A."/>
            <person name="Amrine K.C."/>
            <person name="Cantu D."/>
        </authorList>
    </citation>
    <scope>NUCLEOTIDE SEQUENCE [LARGE SCALE GENOMIC DNA]</scope>
    <source>
        <strain evidence="7">UCRPC4</strain>
    </source>
</reference>
<dbReference type="Gene3D" id="3.30.450.20">
    <property type="entry name" value="PAS domain"/>
    <property type="match status" value="3"/>
</dbReference>
<dbReference type="InterPro" id="IPR001789">
    <property type="entry name" value="Sig_transdc_resp-reg_receiver"/>
</dbReference>
<feature type="region of interest" description="Disordered" evidence="3">
    <location>
        <begin position="170"/>
        <end position="192"/>
    </location>
</feature>
<dbReference type="Gene3D" id="3.40.50.2300">
    <property type="match status" value="1"/>
</dbReference>
<dbReference type="SUPFAM" id="SSF47384">
    <property type="entry name" value="Homodimeric domain of signal transducing histidine kinase"/>
    <property type="match status" value="1"/>
</dbReference>
<dbReference type="Pfam" id="PF00512">
    <property type="entry name" value="HisKA"/>
    <property type="match status" value="1"/>
</dbReference>
<dbReference type="Gene3D" id="1.10.287.130">
    <property type="match status" value="1"/>
</dbReference>
<dbReference type="Proteomes" id="UP000053317">
    <property type="component" value="Unassembled WGS sequence"/>
</dbReference>
<keyword evidence="7" id="KW-0418">Kinase</keyword>
<feature type="region of interest" description="Disordered" evidence="3">
    <location>
        <begin position="1194"/>
        <end position="1217"/>
    </location>
</feature>